<comment type="caution">
    <text evidence="1">The sequence shown here is derived from an EMBL/GenBank/DDBJ whole genome shotgun (WGS) entry which is preliminary data.</text>
</comment>
<reference evidence="1 2" key="1">
    <citation type="journal article" date="2018" name="Sci. Rep.">
        <title>Genomic signatures of local adaptation to the degree of environmental predictability in rotifers.</title>
        <authorList>
            <person name="Franch-Gras L."/>
            <person name="Hahn C."/>
            <person name="Garcia-Roger E.M."/>
            <person name="Carmona M.J."/>
            <person name="Serra M."/>
            <person name="Gomez A."/>
        </authorList>
    </citation>
    <scope>NUCLEOTIDE SEQUENCE [LARGE SCALE GENOMIC DNA]</scope>
    <source>
        <strain evidence="1">HYR1</strain>
    </source>
</reference>
<keyword evidence="2" id="KW-1185">Reference proteome</keyword>
<accession>A0A3M7RNN9</accession>
<gene>
    <name evidence="1" type="ORF">BpHYR1_047131</name>
</gene>
<dbReference type="Proteomes" id="UP000276133">
    <property type="component" value="Unassembled WGS sequence"/>
</dbReference>
<organism evidence="1 2">
    <name type="scientific">Brachionus plicatilis</name>
    <name type="common">Marine rotifer</name>
    <name type="synonym">Brachionus muelleri</name>
    <dbReference type="NCBI Taxonomy" id="10195"/>
    <lineage>
        <taxon>Eukaryota</taxon>
        <taxon>Metazoa</taxon>
        <taxon>Spiralia</taxon>
        <taxon>Gnathifera</taxon>
        <taxon>Rotifera</taxon>
        <taxon>Eurotatoria</taxon>
        <taxon>Monogononta</taxon>
        <taxon>Pseudotrocha</taxon>
        <taxon>Ploima</taxon>
        <taxon>Brachionidae</taxon>
        <taxon>Brachionus</taxon>
    </lineage>
</organism>
<evidence type="ECO:0000313" key="2">
    <source>
        <dbReference type="Proteomes" id="UP000276133"/>
    </source>
</evidence>
<evidence type="ECO:0000313" key="1">
    <source>
        <dbReference type="EMBL" id="RNA25144.1"/>
    </source>
</evidence>
<proteinExistence type="predicted"/>
<dbReference type="EMBL" id="REGN01002971">
    <property type="protein sequence ID" value="RNA25144.1"/>
    <property type="molecule type" value="Genomic_DNA"/>
</dbReference>
<dbReference type="AlphaFoldDB" id="A0A3M7RNN9"/>
<protein>
    <submittedName>
        <fullName evidence="1">Uncharacterized protein</fullName>
    </submittedName>
</protein>
<name>A0A3M7RNN9_BRAPC</name>
<sequence>MFDNMKIICEKITMSKKLTFFFGCCFSHLILYSKIDSFETDIAFLGLGGSLEETWTIFISILRSVPTKLINNQHKIWFNKSVQLQGILFSNIFASFIRKFIFQNNSWTIKLINTNLNKRIEFTTIS</sequence>